<sequence length="113" mass="13359">MFVFQIRKLQRLLQRPEYESNSSYSCYNDNVRYLRERFEISSVNRQKTSAPSGKSQQLLNMIFYPGSILRALFHVKKKEGHRGNVVKTCVKKLPDLRHRGNFMRITTFVAQCK</sequence>
<dbReference type="EMBL" id="HBUF01194203">
    <property type="protein sequence ID" value="CAG6659424.1"/>
    <property type="molecule type" value="Transcribed_RNA"/>
</dbReference>
<dbReference type="AlphaFoldDB" id="A0A8D8RXF4"/>
<protein>
    <submittedName>
        <fullName evidence="1">Uncharacterized protein</fullName>
    </submittedName>
</protein>
<proteinExistence type="predicted"/>
<organism evidence="1">
    <name type="scientific">Cacopsylla melanoneura</name>
    <dbReference type="NCBI Taxonomy" id="428564"/>
    <lineage>
        <taxon>Eukaryota</taxon>
        <taxon>Metazoa</taxon>
        <taxon>Ecdysozoa</taxon>
        <taxon>Arthropoda</taxon>
        <taxon>Hexapoda</taxon>
        <taxon>Insecta</taxon>
        <taxon>Pterygota</taxon>
        <taxon>Neoptera</taxon>
        <taxon>Paraneoptera</taxon>
        <taxon>Hemiptera</taxon>
        <taxon>Sternorrhyncha</taxon>
        <taxon>Psylloidea</taxon>
        <taxon>Psyllidae</taxon>
        <taxon>Psyllinae</taxon>
        <taxon>Cacopsylla</taxon>
    </lineage>
</organism>
<evidence type="ECO:0000313" key="1">
    <source>
        <dbReference type="EMBL" id="CAG6659424.1"/>
    </source>
</evidence>
<name>A0A8D8RXF4_9HEMI</name>
<accession>A0A8D8RXF4</accession>
<reference evidence="1" key="1">
    <citation type="submission" date="2021-05" db="EMBL/GenBank/DDBJ databases">
        <authorList>
            <person name="Alioto T."/>
            <person name="Alioto T."/>
            <person name="Gomez Garrido J."/>
        </authorList>
    </citation>
    <scope>NUCLEOTIDE SEQUENCE</scope>
</reference>